<sequence>MSQHVPQRQESRERQIDQRNSLQRGEYHVLVQEIRLDGVLFQQDEQRRVRRVARKSRSTDCKGKHPYAFVKRTRRATRHLPTVPGNR</sequence>
<proteinExistence type="predicted"/>
<dbReference type="Proteomes" id="UP001335648">
    <property type="component" value="Unassembled WGS sequence"/>
</dbReference>
<name>A0AAN8B4G6_9TELE</name>
<evidence type="ECO:0000313" key="3">
    <source>
        <dbReference type="Proteomes" id="UP001335648"/>
    </source>
</evidence>
<feature type="region of interest" description="Disordered" evidence="1">
    <location>
        <begin position="1"/>
        <end position="22"/>
    </location>
</feature>
<gene>
    <name evidence="2" type="ORF">CesoFtcFv8_025582</name>
</gene>
<evidence type="ECO:0000256" key="1">
    <source>
        <dbReference type="SAM" id="MobiDB-lite"/>
    </source>
</evidence>
<organism evidence="2 3">
    <name type="scientific">Champsocephalus esox</name>
    <name type="common">pike icefish</name>
    <dbReference type="NCBI Taxonomy" id="159716"/>
    <lineage>
        <taxon>Eukaryota</taxon>
        <taxon>Metazoa</taxon>
        <taxon>Chordata</taxon>
        <taxon>Craniata</taxon>
        <taxon>Vertebrata</taxon>
        <taxon>Euteleostomi</taxon>
        <taxon>Actinopterygii</taxon>
        <taxon>Neopterygii</taxon>
        <taxon>Teleostei</taxon>
        <taxon>Neoteleostei</taxon>
        <taxon>Acanthomorphata</taxon>
        <taxon>Eupercaria</taxon>
        <taxon>Perciformes</taxon>
        <taxon>Notothenioidei</taxon>
        <taxon>Channichthyidae</taxon>
        <taxon>Champsocephalus</taxon>
    </lineage>
</organism>
<reference evidence="2 3" key="1">
    <citation type="journal article" date="2023" name="Mol. Biol. Evol.">
        <title>Genomics of Secondarily Temperate Adaptation in the Only Non-Antarctic Icefish.</title>
        <authorList>
            <person name="Rivera-Colon A.G."/>
            <person name="Rayamajhi N."/>
            <person name="Minhas B.F."/>
            <person name="Madrigal G."/>
            <person name="Bilyk K.T."/>
            <person name="Yoon V."/>
            <person name="Hune M."/>
            <person name="Gregory S."/>
            <person name="Cheng C.H.C."/>
            <person name="Catchen J.M."/>
        </authorList>
    </citation>
    <scope>NUCLEOTIDE SEQUENCE [LARGE SCALE GENOMIC DNA]</scope>
    <source>
        <strain evidence="2">JC2023a</strain>
    </source>
</reference>
<dbReference type="AlphaFoldDB" id="A0AAN8B4G6"/>
<keyword evidence="3" id="KW-1185">Reference proteome</keyword>
<feature type="region of interest" description="Disordered" evidence="1">
    <location>
        <begin position="51"/>
        <end position="87"/>
    </location>
</feature>
<comment type="caution">
    <text evidence="2">The sequence shown here is derived from an EMBL/GenBank/DDBJ whole genome shotgun (WGS) entry which is preliminary data.</text>
</comment>
<protein>
    <submittedName>
        <fullName evidence="2">Uncharacterized protein</fullName>
    </submittedName>
</protein>
<accession>A0AAN8B4G6</accession>
<feature type="compositionally biased region" description="Basic and acidic residues" evidence="1">
    <location>
        <begin position="7"/>
        <end position="17"/>
    </location>
</feature>
<dbReference type="EMBL" id="JAULUE010002066">
    <property type="protein sequence ID" value="KAK5878146.1"/>
    <property type="molecule type" value="Genomic_DNA"/>
</dbReference>
<evidence type="ECO:0000313" key="2">
    <source>
        <dbReference type="EMBL" id="KAK5878146.1"/>
    </source>
</evidence>